<dbReference type="GO" id="GO:0005524">
    <property type="term" value="F:ATP binding"/>
    <property type="evidence" value="ECO:0007669"/>
    <property type="project" value="UniProtKB-UniRule"/>
</dbReference>
<dbReference type="PROSITE" id="PS50991">
    <property type="entry name" value="PYR_CT"/>
    <property type="match status" value="1"/>
</dbReference>
<dbReference type="NCBIfam" id="NF009554">
    <property type="entry name" value="PRK12999.1"/>
    <property type="match status" value="1"/>
</dbReference>
<name>A0A242KDD4_9ENTE</name>
<dbReference type="InterPro" id="IPR000891">
    <property type="entry name" value="PYR_CT"/>
</dbReference>
<dbReference type="Pfam" id="PF00682">
    <property type="entry name" value="HMGL-like"/>
    <property type="match status" value="1"/>
</dbReference>
<dbReference type="SUPFAM" id="SSF52440">
    <property type="entry name" value="PreATP-grasp domain"/>
    <property type="match status" value="1"/>
</dbReference>
<dbReference type="SUPFAM" id="SSF51230">
    <property type="entry name" value="Single hybrid motif"/>
    <property type="match status" value="1"/>
</dbReference>
<dbReference type="FunFam" id="3.30.470.20:FF:000012">
    <property type="entry name" value="Pyruvate carboxylase"/>
    <property type="match status" value="1"/>
</dbReference>
<dbReference type="Pfam" id="PF02785">
    <property type="entry name" value="Biotin_carb_C"/>
    <property type="match status" value="1"/>
</dbReference>
<evidence type="ECO:0000259" key="14">
    <source>
        <dbReference type="PROSITE" id="PS50968"/>
    </source>
</evidence>
<dbReference type="GO" id="GO:0046872">
    <property type="term" value="F:metal ion binding"/>
    <property type="evidence" value="ECO:0007669"/>
    <property type="project" value="UniProtKB-KW"/>
</dbReference>
<dbReference type="RefSeq" id="WP_086347743.1">
    <property type="nucleotide sequence ID" value="NZ_CP147247.1"/>
</dbReference>
<dbReference type="Gene3D" id="3.20.20.70">
    <property type="entry name" value="Aldolase class I"/>
    <property type="match status" value="1"/>
</dbReference>
<feature type="binding site" description="via carbamate group" evidence="12">
    <location>
        <position position="706"/>
    </location>
    <ligand>
        <name>Mn(2+)</name>
        <dbReference type="ChEBI" id="CHEBI:29035"/>
    </ligand>
</feature>
<dbReference type="NCBIfam" id="NF006761">
    <property type="entry name" value="PRK09282.1"/>
    <property type="match status" value="1"/>
</dbReference>
<feature type="binding site" evidence="11">
    <location>
        <position position="200"/>
    </location>
    <ligand>
        <name>ATP</name>
        <dbReference type="ChEBI" id="CHEBI:30616"/>
    </ligand>
</feature>
<dbReference type="EC" id="6.4.1.1" evidence="2 9"/>
<evidence type="ECO:0000313" key="18">
    <source>
        <dbReference type="EMBL" id="OTP18798.1"/>
    </source>
</evidence>
<feature type="domain" description="Lipoyl-binding" evidence="14">
    <location>
        <begin position="1071"/>
        <end position="1140"/>
    </location>
</feature>
<dbReference type="GO" id="GO:0004736">
    <property type="term" value="F:pyruvate carboxylase activity"/>
    <property type="evidence" value="ECO:0007669"/>
    <property type="project" value="UniProtKB-EC"/>
</dbReference>
<dbReference type="InterPro" id="IPR011764">
    <property type="entry name" value="Biotin_carboxylation_dom"/>
</dbReference>
<dbReference type="NCBIfam" id="TIGR01235">
    <property type="entry name" value="pyruv_carbox"/>
    <property type="match status" value="1"/>
</dbReference>
<comment type="catalytic activity">
    <reaction evidence="9">
        <text>hydrogencarbonate + pyruvate + ATP = oxaloacetate + ADP + phosphate + H(+)</text>
        <dbReference type="Rhea" id="RHEA:20844"/>
        <dbReference type="ChEBI" id="CHEBI:15361"/>
        <dbReference type="ChEBI" id="CHEBI:15378"/>
        <dbReference type="ChEBI" id="CHEBI:16452"/>
        <dbReference type="ChEBI" id="CHEBI:17544"/>
        <dbReference type="ChEBI" id="CHEBI:30616"/>
        <dbReference type="ChEBI" id="CHEBI:43474"/>
        <dbReference type="ChEBI" id="CHEBI:456216"/>
        <dbReference type="EC" id="6.4.1.1"/>
    </reaction>
</comment>
<dbReference type="FunFam" id="3.30.1490.20:FF:000018">
    <property type="entry name" value="Biotin carboxylase"/>
    <property type="match status" value="1"/>
</dbReference>
<feature type="binding site" evidence="11">
    <location>
        <position position="609"/>
    </location>
    <ligand>
        <name>substrate</name>
    </ligand>
</feature>
<dbReference type="Gene3D" id="3.30.470.20">
    <property type="entry name" value="ATP-grasp fold, B domain"/>
    <property type="match status" value="1"/>
</dbReference>
<dbReference type="PIRSF" id="PIRSF001594">
    <property type="entry name" value="Pyruv_carbox"/>
    <property type="match status" value="1"/>
</dbReference>
<feature type="modified residue" description="N6-biotinyllysine" evidence="13">
    <location>
        <position position="1106"/>
    </location>
</feature>
<dbReference type="Gene3D" id="2.40.50.100">
    <property type="match status" value="1"/>
</dbReference>
<dbReference type="PROSITE" id="PS50979">
    <property type="entry name" value="BC"/>
    <property type="match status" value="1"/>
</dbReference>
<comment type="function">
    <text evidence="9">Catalyzes a 2-step reaction, involving the ATP-dependent carboxylation of the covalently attached biotin in the first step and the transfer of the carboxyl group to pyruvate in the second.</text>
</comment>
<keyword evidence="3 9" id="KW-0436">Ligase</keyword>
<dbReference type="SUPFAM" id="SSF56059">
    <property type="entry name" value="Glutathione synthetase ATP-binding domain-like"/>
    <property type="match status" value="1"/>
</dbReference>
<dbReference type="PROSITE" id="PS00867">
    <property type="entry name" value="CPSASE_2"/>
    <property type="match status" value="1"/>
</dbReference>
<dbReference type="SUPFAM" id="SSF51569">
    <property type="entry name" value="Aldolase"/>
    <property type="match status" value="1"/>
</dbReference>
<feature type="binding site" evidence="11">
    <location>
        <position position="116"/>
    </location>
    <ligand>
        <name>ATP</name>
        <dbReference type="ChEBI" id="CHEBI:30616"/>
    </ligand>
</feature>
<keyword evidence="5 9" id="KW-0547">Nucleotide-binding</keyword>
<dbReference type="PROSITE" id="PS50975">
    <property type="entry name" value="ATP_GRASP"/>
    <property type="match status" value="1"/>
</dbReference>
<evidence type="ECO:0000256" key="12">
    <source>
        <dbReference type="PIRSR" id="PIRSR001594-3"/>
    </source>
</evidence>
<dbReference type="GO" id="GO:0006094">
    <property type="term" value="P:gluconeogenesis"/>
    <property type="evidence" value="ECO:0007669"/>
    <property type="project" value="InterPro"/>
</dbReference>
<dbReference type="InterPro" id="IPR011761">
    <property type="entry name" value="ATP-grasp"/>
</dbReference>
<dbReference type="InterPro" id="IPR055268">
    <property type="entry name" value="PCB-like"/>
</dbReference>
<evidence type="ECO:0000256" key="6">
    <source>
        <dbReference type="ARBA" id="ARBA00022840"/>
    </source>
</evidence>
<dbReference type="OrthoDB" id="9807469at2"/>
<accession>A0A242KDD4</accession>
<feature type="modified residue" description="N6-carboxylysine" evidence="13">
    <location>
        <position position="706"/>
    </location>
</feature>
<evidence type="ECO:0000313" key="20">
    <source>
        <dbReference type="Proteomes" id="UP000195141"/>
    </source>
</evidence>
<sequence length="1142" mass="127478">MKKVLVANRGEIAVRIFRACTELGIRTVAVYAAEDEYSVHRFKADEAYLAGKGKKPIEAYLDIEGILSIAKKCGADAIHPGYGFLSENLEFAQRCEEEGITFIGPKSHHLDIFGDKIKAKEAAVAAGISSIPGSDGPVDTVDEVLSFAESHGFPVMIKAALGGGGRGMRVAHDEKEAREGYDRAKSEAKAAFGSDEVYVEKYISNPKHIEVQILGDQHGNVIHLFERDCSVQRRHQKVVEVAPCVSMDEKMRHEICDAAVQLMRHVGYVNAGTVEFLVEGDRFYFIEVNPRVQVEHTITEMITDIDIVVSQLQIAQGMDMHKEMQIPQQKDLTLNGAAIQCRITTEDPLNQFMPDTGKIDTYRSPGGFGVRLDVGNAYSGYAVTPYFDSLLVKVCTHGFSFEKAVQKMQRCLKEFRVRGVKTNIPFLQNVVSHPVFISGEANTTFIDNTPDLFEFPKVRDRGNKTMKFIGEVTVNGFPGIEKTTKKFFELPRVPKTLAVKKDIVTAKNILDEKGADAVATWVKEQENVLLTDTTFRDAHQSLLATRVRTQDFKEIAQLTAEGLPELFSSEMWGGATFDVAYRFLNEDPWQRLRKLRKLMPNMLFQMLFRGSNAVGYQNYPDNVIAEFIKEAATQGIDVFRIFDSLNWIPQMEKSIQAVRDSGKIAEAAICYTGDINDPERAKYNVQYYKDMAKELEQLGSHIIAIKDMAGLLKPQAAYRLISELKDTVNIPIHLHTHDTSGNGIITYSAATKAGVDIVDVAASAMSGATSQPSMTSLYYALVNGARTPDIDVDNAQKINHYWEDVRMYYTPFENGLNAPQTEVYMHEMPGGQYSNLQQQAKAIGLGDQWDDIKKMYRTVNLMFGDIIKVTPSSKVVGDMALFMVQNDLTEQDIYDRGGELSFPESVVTFFQGDLGQPVGGFPKELQKVILKGRPAFTERPGSLAAPVDFDQVRKELAEKIGYEPKQEEVLSYLMYPQVFLDYRTSYQTYGDVTLLDTPTFFHGIRLGESVEVQIEKGKTLIIRLDEVGEPDIEGNRTLFFNLNGQRREVVIKDRSIISSVQTKRKAEPTNKGQVGATMSGSVLQILVKKGDKVKKGDPLMITEAMKMETSLDAHFDGTVDHIYVTEGEPISSGDLLIELTEK</sequence>
<evidence type="ECO:0000259" key="17">
    <source>
        <dbReference type="PROSITE" id="PS50991"/>
    </source>
</evidence>
<feature type="active site" evidence="10">
    <location>
        <position position="291"/>
    </location>
</feature>
<evidence type="ECO:0000256" key="5">
    <source>
        <dbReference type="ARBA" id="ARBA00022741"/>
    </source>
</evidence>
<evidence type="ECO:0000256" key="1">
    <source>
        <dbReference type="ARBA" id="ARBA00001953"/>
    </source>
</evidence>
<feature type="binding site" evidence="11">
    <location>
        <position position="235"/>
    </location>
    <ligand>
        <name>ATP</name>
        <dbReference type="ChEBI" id="CHEBI:30616"/>
    </ligand>
</feature>
<reference evidence="19" key="2">
    <citation type="submission" date="2017-05" db="EMBL/GenBank/DDBJ databases">
        <authorList>
            <consortium name="The Broad Institute Genomics Platform"/>
            <consortium name="The Broad Institute Genomic Center for Infectious Diseases"/>
            <person name="Earl A."/>
            <person name="Manson A."/>
            <person name="Schwartman J."/>
            <person name="Gilmore M."/>
            <person name="Abouelleil A."/>
            <person name="Cao P."/>
            <person name="Chapman S."/>
            <person name="Cusick C."/>
            <person name="Shea T."/>
            <person name="Young S."/>
            <person name="Neafsey D."/>
            <person name="Nusbaum C."/>
            <person name="Birren B."/>
        </authorList>
    </citation>
    <scope>NUCLEOTIDE SEQUENCE</scope>
    <source>
        <strain evidence="19">9E7_DIV0242</strain>
    </source>
</reference>
<dbReference type="Pfam" id="PF02436">
    <property type="entry name" value="PYC_OADA"/>
    <property type="match status" value="1"/>
</dbReference>
<keyword evidence="4 12" id="KW-0479">Metal-binding</keyword>
<evidence type="ECO:0000259" key="16">
    <source>
        <dbReference type="PROSITE" id="PS50979"/>
    </source>
</evidence>
<evidence type="ECO:0000256" key="3">
    <source>
        <dbReference type="ARBA" id="ARBA00022598"/>
    </source>
</evidence>
<evidence type="ECO:0000256" key="11">
    <source>
        <dbReference type="PIRSR" id="PIRSR001594-2"/>
    </source>
</evidence>
<feature type="binding site" evidence="12">
    <location>
        <position position="735"/>
    </location>
    <ligand>
        <name>Mn(2+)</name>
        <dbReference type="ChEBI" id="CHEBI:29035"/>
    </ligand>
</feature>
<evidence type="ECO:0000256" key="9">
    <source>
        <dbReference type="PIRNR" id="PIRNR001594"/>
    </source>
</evidence>
<reference evidence="18" key="1">
    <citation type="submission" date="2017-05" db="EMBL/GenBank/DDBJ databases">
        <title>The Genome Sequence of Enterococcus sp. 9E7_DIV0242.</title>
        <authorList>
            <consortium name="The Broad Institute Genomics Platform"/>
            <consortium name="The Broad Institute Genomic Center for Infectious Diseases"/>
            <person name="Earl A."/>
            <person name="Manson A."/>
            <person name="Schwartman J."/>
            <person name="Gilmore M."/>
            <person name="Abouelleil A."/>
            <person name="Cao P."/>
            <person name="Chapman S."/>
            <person name="Cusick C."/>
            <person name="Shea T."/>
            <person name="Young S."/>
            <person name="Neafsey D."/>
            <person name="Nusbaum C."/>
            <person name="Birren B."/>
        </authorList>
    </citation>
    <scope>NUCLEOTIDE SEQUENCE [LARGE SCALE GENOMIC DNA]</scope>
    <source>
        <strain evidence="18">9E7_DIV0242</strain>
    </source>
</reference>
<dbReference type="EMBL" id="NGMM01000001">
    <property type="protein sequence ID" value="OTP18798.1"/>
    <property type="molecule type" value="Genomic_DNA"/>
</dbReference>
<gene>
    <name evidence="19" type="ORF">A5888_000579</name>
    <name evidence="18" type="ORF">A5888_000612</name>
</gene>
<feature type="domain" description="Pyruvate carboxyltransferase" evidence="17">
    <location>
        <begin position="528"/>
        <end position="796"/>
    </location>
</feature>
<dbReference type="SUPFAM" id="SSF89000">
    <property type="entry name" value="post-HMGL domain-like"/>
    <property type="match status" value="1"/>
</dbReference>
<dbReference type="Proteomes" id="UP000195141">
    <property type="component" value="Chromosome"/>
</dbReference>
<dbReference type="EMBL" id="CP147247">
    <property type="protein sequence ID" value="WYJ88860.1"/>
    <property type="molecule type" value="Genomic_DNA"/>
</dbReference>
<reference evidence="19" key="3">
    <citation type="submission" date="2024-03" db="EMBL/GenBank/DDBJ databases">
        <title>The Genome Sequence of Enterococcus sp. DIV0242b.</title>
        <authorList>
            <consortium name="The Broad Institute Genomics Platform"/>
            <consortium name="The Broad Institute Microbial Omics Core"/>
            <consortium name="The Broad Institute Genomic Center for Infectious Diseases"/>
            <person name="Earl A."/>
            <person name="Manson A."/>
            <person name="Gilmore M."/>
            <person name="Schwartman J."/>
            <person name="Shea T."/>
            <person name="Abouelleil A."/>
            <person name="Cao P."/>
            <person name="Chapman S."/>
            <person name="Cusick C."/>
            <person name="Young S."/>
            <person name="Neafsey D."/>
            <person name="Nusbaum C."/>
            <person name="Birren B."/>
        </authorList>
    </citation>
    <scope>NUCLEOTIDE SEQUENCE</scope>
    <source>
        <strain evidence="19">9E7_DIV0242</strain>
    </source>
</reference>
<evidence type="ECO:0000256" key="2">
    <source>
        <dbReference type="ARBA" id="ARBA00013057"/>
    </source>
</evidence>
<evidence type="ECO:0000256" key="8">
    <source>
        <dbReference type="ARBA" id="ARBA00023267"/>
    </source>
</evidence>
<dbReference type="InterPro" id="IPR000089">
    <property type="entry name" value="Biotin_lipoyl"/>
</dbReference>
<dbReference type="SUPFAM" id="SSF51246">
    <property type="entry name" value="Rudiment single hybrid motif"/>
    <property type="match status" value="1"/>
</dbReference>
<evidence type="ECO:0000259" key="15">
    <source>
        <dbReference type="PROSITE" id="PS50975"/>
    </source>
</evidence>
<dbReference type="InterPro" id="IPR011053">
    <property type="entry name" value="Single_hybrid_motif"/>
</dbReference>
<dbReference type="Pfam" id="PF00289">
    <property type="entry name" value="Biotin_carb_N"/>
    <property type="match status" value="1"/>
</dbReference>
<keyword evidence="8 9" id="KW-0092">Biotin</keyword>
<keyword evidence="6 9" id="KW-0067">ATP-binding</keyword>
<evidence type="ECO:0000313" key="19">
    <source>
        <dbReference type="EMBL" id="WYJ88860.1"/>
    </source>
</evidence>
<organism evidence="18">
    <name type="scientific">Candidatus Enterococcus clewellii</name>
    <dbReference type="NCBI Taxonomy" id="1834193"/>
    <lineage>
        <taxon>Bacteria</taxon>
        <taxon>Bacillati</taxon>
        <taxon>Bacillota</taxon>
        <taxon>Bacilli</taxon>
        <taxon>Lactobacillales</taxon>
        <taxon>Enterococcaceae</taxon>
        <taxon>Enterococcus</taxon>
    </lineage>
</organism>
<feature type="binding site" evidence="12">
    <location>
        <position position="537"/>
    </location>
    <ligand>
        <name>Mn(2+)</name>
        <dbReference type="ChEBI" id="CHEBI:29035"/>
    </ligand>
</feature>
<keyword evidence="18" id="KW-0670">Pyruvate</keyword>
<dbReference type="InterPro" id="IPR005479">
    <property type="entry name" value="CPAse_ATP-bd"/>
</dbReference>
<dbReference type="PROSITE" id="PS00866">
    <property type="entry name" value="CPSASE_1"/>
    <property type="match status" value="1"/>
</dbReference>
<dbReference type="Pfam" id="PF00364">
    <property type="entry name" value="Biotin_lipoyl"/>
    <property type="match status" value="1"/>
</dbReference>
<dbReference type="InterPro" id="IPR005481">
    <property type="entry name" value="BC-like_N"/>
</dbReference>
<dbReference type="CDD" id="cd07937">
    <property type="entry name" value="DRE_TIM_PC_TC_5S"/>
    <property type="match status" value="1"/>
</dbReference>
<feature type="domain" description="Biotin carboxylation" evidence="16">
    <location>
        <begin position="1"/>
        <end position="451"/>
    </location>
</feature>
<dbReference type="PROSITE" id="PS50968">
    <property type="entry name" value="BIOTINYL_LIPOYL"/>
    <property type="match status" value="1"/>
</dbReference>
<keyword evidence="20" id="KW-1185">Reference proteome</keyword>
<keyword evidence="7" id="KW-0464">Manganese</keyword>
<comment type="cofactor">
    <cofactor evidence="1 9">
        <name>biotin</name>
        <dbReference type="ChEBI" id="CHEBI:57586"/>
    </cofactor>
</comment>
<feature type="binding site" evidence="11">
    <location>
        <position position="870"/>
    </location>
    <ligand>
        <name>substrate</name>
    </ligand>
</feature>
<feature type="binding site" evidence="12">
    <location>
        <position position="737"/>
    </location>
    <ligand>
        <name>Mn(2+)</name>
        <dbReference type="ChEBI" id="CHEBI:29035"/>
    </ligand>
</feature>
<dbReference type="Gene3D" id="3.10.600.10">
    <property type="entry name" value="pyruvate carboxylase f1077a mutant domain"/>
    <property type="match status" value="1"/>
</dbReference>
<proteinExistence type="predicted"/>
<dbReference type="FunFam" id="3.40.50.20:FF:000010">
    <property type="entry name" value="Propionyl-CoA carboxylase subunit alpha"/>
    <property type="match status" value="1"/>
</dbReference>
<dbReference type="GO" id="GO:0005737">
    <property type="term" value="C:cytoplasm"/>
    <property type="evidence" value="ECO:0007669"/>
    <property type="project" value="TreeGrafter"/>
</dbReference>
<dbReference type="InterPro" id="IPR005482">
    <property type="entry name" value="Biotin_COase_C"/>
</dbReference>
<dbReference type="InterPro" id="IPR016185">
    <property type="entry name" value="PreATP-grasp_dom_sf"/>
</dbReference>
<dbReference type="SMART" id="SM00878">
    <property type="entry name" value="Biotin_carb_C"/>
    <property type="match status" value="1"/>
</dbReference>
<dbReference type="AlphaFoldDB" id="A0A242KDD4"/>
<evidence type="ECO:0000256" key="13">
    <source>
        <dbReference type="PIRSR" id="PIRSR001594-4"/>
    </source>
</evidence>
<dbReference type="InterPro" id="IPR005930">
    <property type="entry name" value="Pyruv_COase"/>
</dbReference>
<dbReference type="PANTHER" id="PTHR43778:SF2">
    <property type="entry name" value="PYRUVATE CARBOXYLASE, MITOCHONDRIAL"/>
    <property type="match status" value="1"/>
</dbReference>
<evidence type="ECO:0000256" key="10">
    <source>
        <dbReference type="PIRSR" id="PIRSR001594-1"/>
    </source>
</evidence>
<dbReference type="PANTHER" id="PTHR43778">
    <property type="entry name" value="PYRUVATE CARBOXYLASE"/>
    <property type="match status" value="1"/>
</dbReference>
<dbReference type="InterPro" id="IPR013785">
    <property type="entry name" value="Aldolase_TIM"/>
</dbReference>
<dbReference type="Pfam" id="PF02786">
    <property type="entry name" value="CPSase_L_D2"/>
    <property type="match status" value="1"/>
</dbReference>
<feature type="domain" description="ATP-grasp" evidence="15">
    <location>
        <begin position="120"/>
        <end position="316"/>
    </location>
</feature>
<dbReference type="FunFam" id="3.20.20.70:FF:000033">
    <property type="entry name" value="Pyruvate carboxylase"/>
    <property type="match status" value="1"/>
</dbReference>
<evidence type="ECO:0000256" key="7">
    <source>
        <dbReference type="ARBA" id="ARBA00023211"/>
    </source>
</evidence>
<evidence type="ECO:0000256" key="4">
    <source>
        <dbReference type="ARBA" id="ARBA00022723"/>
    </source>
</evidence>
<dbReference type="CDD" id="cd06850">
    <property type="entry name" value="biotinyl_domain"/>
    <property type="match status" value="1"/>
</dbReference>
<protein>
    <recommendedName>
        <fullName evidence="2 9">Pyruvate carboxylase</fullName>
        <ecNumber evidence="2 9">6.4.1.1</ecNumber>
    </recommendedName>
</protein>
<dbReference type="InterPro" id="IPR011054">
    <property type="entry name" value="Rudment_hybrid_motif"/>
</dbReference>
<dbReference type="FunFam" id="2.40.50.100:FF:000003">
    <property type="entry name" value="Acetyl-CoA carboxylase biotin carboxyl carrier protein"/>
    <property type="match status" value="1"/>
</dbReference>
<dbReference type="InterPro" id="IPR003379">
    <property type="entry name" value="Carboxylase_cons_dom"/>
</dbReference>